<dbReference type="Proteomes" id="UP000017842">
    <property type="component" value="Unassembled WGS sequence"/>
</dbReference>
<dbReference type="OrthoDB" id="9793251at2"/>
<dbReference type="InterPro" id="IPR011460">
    <property type="entry name" value="Lcl_C"/>
</dbReference>
<organism evidence="2 3">
    <name type="scientific">Methyloglobulus morosus KoM1</name>
    <dbReference type="NCBI Taxonomy" id="1116472"/>
    <lineage>
        <taxon>Bacteria</taxon>
        <taxon>Pseudomonadati</taxon>
        <taxon>Pseudomonadota</taxon>
        <taxon>Gammaproteobacteria</taxon>
        <taxon>Methylococcales</taxon>
        <taxon>Methylococcaceae</taxon>
        <taxon>Methyloglobulus</taxon>
    </lineage>
</organism>
<sequence length="181" mass="20088">MHTPIWELFQDGKENPVHWTDHTPNRRFAIYNPGDTRNPDDDLVLDKETGLIWPRNANLFIDPNTKANACNWLDANTTCRNFTFANRQGWRLPTVEELSSLVDTRNSSPSLPTGHPFVSVKFGADNPVYWTSTNSENPTGAAWFINLNGPNAGGGVGLSDKAGVGFVWPVRGGHGGVNWNW</sequence>
<dbReference type="PANTHER" id="PTHR35812">
    <property type="entry name" value="LIPOPROTEIN"/>
    <property type="match status" value="1"/>
</dbReference>
<dbReference type="STRING" id="1116472.MGMO_54c00270"/>
<dbReference type="PANTHER" id="PTHR35812:SF1">
    <property type="entry name" value="LIPOPROTEIN"/>
    <property type="match status" value="1"/>
</dbReference>
<dbReference type="EMBL" id="AYLO01000052">
    <property type="protein sequence ID" value="ESS72538.1"/>
    <property type="molecule type" value="Genomic_DNA"/>
</dbReference>
<feature type="domain" description="Lcl C-terminal" evidence="1">
    <location>
        <begin position="43"/>
        <end position="171"/>
    </location>
</feature>
<dbReference type="RefSeq" id="WP_023494470.1">
    <property type="nucleotide sequence ID" value="NZ_AYLO01000052.1"/>
</dbReference>
<keyword evidence="3" id="KW-1185">Reference proteome</keyword>
<dbReference type="AlphaFoldDB" id="V5C736"/>
<evidence type="ECO:0000259" key="1">
    <source>
        <dbReference type="Pfam" id="PF07603"/>
    </source>
</evidence>
<comment type="caution">
    <text evidence="2">The sequence shown here is derived from an EMBL/GenBank/DDBJ whole genome shotgun (WGS) entry which is preliminary data.</text>
</comment>
<proteinExistence type="predicted"/>
<dbReference type="Pfam" id="PF07603">
    <property type="entry name" value="Lcl_C"/>
    <property type="match status" value="1"/>
</dbReference>
<gene>
    <name evidence="2" type="ORF">MGMO_54c00270</name>
</gene>
<protein>
    <recommendedName>
        <fullName evidence="1">Lcl C-terminal domain-containing protein</fullName>
    </recommendedName>
</protein>
<name>V5C736_9GAMM</name>
<reference evidence="2 3" key="1">
    <citation type="journal article" date="2013" name="Genome Announc.">
        <title>Draft Genome Sequence of the Methanotrophic Gammaproteobacterium Methyloglobulus morosus DSM 22980 Strain KoM1.</title>
        <authorList>
            <person name="Poehlein A."/>
            <person name="Deutzmann J.S."/>
            <person name="Daniel R."/>
            <person name="Simeonova D.D."/>
        </authorList>
    </citation>
    <scope>NUCLEOTIDE SEQUENCE [LARGE SCALE GENOMIC DNA]</scope>
    <source>
        <strain evidence="2 3">KoM1</strain>
    </source>
</reference>
<dbReference type="eggNOG" id="COG1361">
    <property type="taxonomic scope" value="Bacteria"/>
</dbReference>
<evidence type="ECO:0000313" key="2">
    <source>
        <dbReference type="EMBL" id="ESS72538.1"/>
    </source>
</evidence>
<accession>V5C736</accession>
<evidence type="ECO:0000313" key="3">
    <source>
        <dbReference type="Proteomes" id="UP000017842"/>
    </source>
</evidence>